<evidence type="ECO:0000256" key="4">
    <source>
        <dbReference type="ARBA" id="ARBA00022827"/>
    </source>
</evidence>
<evidence type="ECO:0000256" key="11">
    <source>
        <dbReference type="PIRSR" id="PIRSR000350-3"/>
    </source>
</evidence>
<feature type="domain" description="FAD/NAD(P)-binding" evidence="15">
    <location>
        <begin position="4"/>
        <end position="312"/>
    </location>
</feature>
<evidence type="ECO:0000313" key="17">
    <source>
        <dbReference type="Proteomes" id="UP000245870"/>
    </source>
</evidence>
<dbReference type="GO" id="GO:0050660">
    <property type="term" value="F:flavin adenine dinucleotide binding"/>
    <property type="evidence" value="ECO:0007669"/>
    <property type="project" value="InterPro"/>
</dbReference>
<comment type="catalytic activity">
    <reaction evidence="9 13">
        <text>N(6)-[(R)-dihydrolipoyl]-L-lysyl-[protein] + NAD(+) = N(6)-[(R)-lipoyl]-L-lysyl-[protein] + NADH + H(+)</text>
        <dbReference type="Rhea" id="RHEA:15045"/>
        <dbReference type="Rhea" id="RHEA-COMP:10474"/>
        <dbReference type="Rhea" id="RHEA-COMP:10475"/>
        <dbReference type="ChEBI" id="CHEBI:15378"/>
        <dbReference type="ChEBI" id="CHEBI:57540"/>
        <dbReference type="ChEBI" id="CHEBI:57945"/>
        <dbReference type="ChEBI" id="CHEBI:83099"/>
        <dbReference type="ChEBI" id="CHEBI:83100"/>
        <dbReference type="EC" id="1.8.1.4"/>
    </reaction>
</comment>
<evidence type="ECO:0000256" key="1">
    <source>
        <dbReference type="ARBA" id="ARBA00007532"/>
    </source>
</evidence>
<comment type="miscellaneous">
    <text evidence="13">The active site is a redox-active disulfide bond.</text>
</comment>
<evidence type="ECO:0000256" key="2">
    <source>
        <dbReference type="ARBA" id="ARBA00012608"/>
    </source>
</evidence>
<dbReference type="Proteomes" id="UP000245870">
    <property type="component" value="Unassembled WGS sequence"/>
</dbReference>
<dbReference type="InterPro" id="IPR016156">
    <property type="entry name" value="FAD/NAD-linked_Rdtase_dimer_sf"/>
</dbReference>
<dbReference type="GO" id="GO:0005737">
    <property type="term" value="C:cytoplasm"/>
    <property type="evidence" value="ECO:0007669"/>
    <property type="project" value="UniProtKB-ARBA"/>
</dbReference>
<keyword evidence="3 13" id="KW-0285">Flavoprotein</keyword>
<dbReference type="OrthoDB" id="9800167at2"/>
<reference evidence="16 17" key="1">
    <citation type="submission" date="2018-05" db="EMBL/GenBank/DDBJ databases">
        <title>Genomic Encyclopedia of Type Strains, Phase IV (KMG-IV): sequencing the most valuable type-strain genomes for metagenomic binning, comparative biology and taxonomic classification.</title>
        <authorList>
            <person name="Goeker M."/>
        </authorList>
    </citation>
    <scope>NUCLEOTIDE SEQUENCE [LARGE SCALE GENOMIC DNA]</scope>
    <source>
        <strain evidence="16 17">DSM 100333</strain>
    </source>
</reference>
<dbReference type="EMBL" id="QENY01000024">
    <property type="protein sequence ID" value="PVX48792.1"/>
    <property type="molecule type" value="Genomic_DNA"/>
</dbReference>
<dbReference type="Pfam" id="PF02852">
    <property type="entry name" value="Pyr_redox_dim"/>
    <property type="match status" value="1"/>
</dbReference>
<evidence type="ECO:0000256" key="3">
    <source>
        <dbReference type="ARBA" id="ARBA00022630"/>
    </source>
</evidence>
<comment type="cofactor">
    <cofactor evidence="11 13">
        <name>FAD</name>
        <dbReference type="ChEBI" id="CHEBI:57692"/>
    </cofactor>
    <text evidence="11 13">Binds 1 FAD per subunit.</text>
</comment>
<comment type="similarity">
    <text evidence="1 13">Belongs to the class-I pyridine nucleotide-disulfide oxidoreductase family.</text>
</comment>
<comment type="caution">
    <text evidence="16">The sequence shown here is derived from an EMBL/GenBank/DDBJ whole genome shotgun (WGS) entry which is preliminary data.</text>
</comment>
<dbReference type="PANTHER" id="PTHR22912">
    <property type="entry name" value="DISULFIDE OXIDOREDUCTASE"/>
    <property type="match status" value="1"/>
</dbReference>
<feature type="active site" description="Proton acceptor" evidence="10">
    <location>
        <position position="428"/>
    </location>
</feature>
<sequence>MKTDLIIIGSGPGGYETAAYAASQGLQVVIVEEKYAGGTCLNCGCIPTKSLVHDAEKVLGRENGEELFRAAIARKDAVVAGLRQGVEALMKQPGITFMQGHASFKTAKSIVVNGEEIEAKNIIIATGSTAKLPPVPGLGADGQPVSPYFVTSEGLLSREELPSSLCIVGAGVIGMEMASIFAAFGTQVTVVEFLKECLPTMDAEIARRLRKIMEKRGIKFHLATAMQRIDGNKVVIKDTKKGTESCVEADAILVATGRKPRTEDLNLEGIGIETSRMGIVTNDNMQTNLPHIYAIGDVNGRQMLAHAATFQGRRAVNHILGVTDNIRLDIMPAAVFTYPEAASVGPTDDFCKNNSIAFTTRKVLCRANGRAQAMEQTDGFVKLLFDEANHVIACHAFGAGASSIVQEVASLMNFGVTREQLVDIVHIHPTLNELLLDAAKA</sequence>
<dbReference type="PIRSF" id="PIRSF000350">
    <property type="entry name" value="Mercury_reductase_MerA"/>
    <property type="match status" value="1"/>
</dbReference>
<evidence type="ECO:0000259" key="14">
    <source>
        <dbReference type="Pfam" id="PF02852"/>
    </source>
</evidence>
<feature type="binding site" evidence="11">
    <location>
        <position position="192"/>
    </location>
    <ligand>
        <name>NAD(+)</name>
        <dbReference type="ChEBI" id="CHEBI:57540"/>
    </ligand>
</feature>
<proteinExistence type="inferred from homology"/>
<evidence type="ECO:0000256" key="8">
    <source>
        <dbReference type="ARBA" id="ARBA00023284"/>
    </source>
</evidence>
<dbReference type="NCBIfam" id="TIGR01350">
    <property type="entry name" value="lipoamide_DH"/>
    <property type="match status" value="1"/>
</dbReference>
<dbReference type="FunFam" id="3.30.390.30:FF:000001">
    <property type="entry name" value="Dihydrolipoyl dehydrogenase"/>
    <property type="match status" value="1"/>
</dbReference>
<evidence type="ECO:0000256" key="7">
    <source>
        <dbReference type="ARBA" id="ARBA00023157"/>
    </source>
</evidence>
<keyword evidence="8 13" id="KW-0676">Redox-active center</keyword>
<feature type="binding site" evidence="11">
    <location>
        <begin position="169"/>
        <end position="176"/>
    </location>
    <ligand>
        <name>NAD(+)</name>
        <dbReference type="ChEBI" id="CHEBI:57540"/>
    </ligand>
</feature>
<evidence type="ECO:0000256" key="13">
    <source>
        <dbReference type="RuleBase" id="RU003692"/>
    </source>
</evidence>
<dbReference type="GO" id="GO:0004148">
    <property type="term" value="F:dihydrolipoyl dehydrogenase (NADH) activity"/>
    <property type="evidence" value="ECO:0007669"/>
    <property type="project" value="UniProtKB-EC"/>
</dbReference>
<dbReference type="SUPFAM" id="SSF51905">
    <property type="entry name" value="FAD/NAD(P)-binding domain"/>
    <property type="match status" value="1"/>
</dbReference>
<protein>
    <recommendedName>
        <fullName evidence="2 13">Dihydrolipoyl dehydrogenase</fullName>
        <ecNumber evidence="2 13">1.8.1.4</ecNumber>
    </recommendedName>
</protein>
<organism evidence="16 17">
    <name type="scientific">Hallella colorans</name>
    <dbReference type="NCBI Taxonomy" id="1703337"/>
    <lineage>
        <taxon>Bacteria</taxon>
        <taxon>Pseudomonadati</taxon>
        <taxon>Bacteroidota</taxon>
        <taxon>Bacteroidia</taxon>
        <taxon>Bacteroidales</taxon>
        <taxon>Prevotellaceae</taxon>
        <taxon>Hallella</taxon>
    </lineage>
</organism>
<feature type="domain" description="Pyridine nucleotide-disulphide oxidoreductase dimerisation" evidence="14">
    <location>
        <begin position="331"/>
        <end position="437"/>
    </location>
</feature>
<feature type="binding site" evidence="11">
    <location>
        <begin position="126"/>
        <end position="128"/>
    </location>
    <ligand>
        <name>FAD</name>
        <dbReference type="ChEBI" id="CHEBI:57692"/>
    </ligand>
</feature>
<feature type="binding site" evidence="11">
    <location>
        <begin position="303"/>
        <end position="306"/>
    </location>
    <ligand>
        <name>FAD</name>
        <dbReference type="ChEBI" id="CHEBI:57692"/>
    </ligand>
</feature>
<keyword evidence="11" id="KW-0547">Nucleotide-binding</keyword>
<evidence type="ECO:0000256" key="12">
    <source>
        <dbReference type="PIRSR" id="PIRSR000350-4"/>
    </source>
</evidence>
<feature type="binding site" evidence="11">
    <location>
        <position position="257"/>
    </location>
    <ligand>
        <name>NAD(+)</name>
        <dbReference type="ChEBI" id="CHEBI:57540"/>
    </ligand>
</feature>
<dbReference type="PANTHER" id="PTHR22912:SF151">
    <property type="entry name" value="DIHYDROLIPOYL DEHYDROGENASE, MITOCHONDRIAL"/>
    <property type="match status" value="1"/>
</dbReference>
<keyword evidence="4 11" id="KW-0274">FAD</keyword>
<dbReference type="Gene3D" id="3.50.50.60">
    <property type="entry name" value="FAD/NAD(P)-binding domain"/>
    <property type="match status" value="2"/>
</dbReference>
<feature type="disulfide bond" description="Redox-active" evidence="12">
    <location>
        <begin position="40"/>
        <end position="45"/>
    </location>
</feature>
<dbReference type="AlphaFoldDB" id="A0A2U0TYW6"/>
<dbReference type="InterPro" id="IPR023753">
    <property type="entry name" value="FAD/NAD-binding_dom"/>
</dbReference>
<evidence type="ECO:0000256" key="10">
    <source>
        <dbReference type="PIRSR" id="PIRSR000350-2"/>
    </source>
</evidence>
<dbReference type="Gene3D" id="3.30.390.30">
    <property type="match status" value="1"/>
</dbReference>
<dbReference type="InterPro" id="IPR001100">
    <property type="entry name" value="Pyr_nuc-diS_OxRdtase"/>
</dbReference>
<dbReference type="PRINTS" id="PR00411">
    <property type="entry name" value="PNDRDTASEI"/>
</dbReference>
<gene>
    <name evidence="16" type="ORF">C7379_12438</name>
</gene>
<keyword evidence="6 11" id="KW-0520">NAD</keyword>
<dbReference type="GO" id="GO:0006103">
    <property type="term" value="P:2-oxoglutarate metabolic process"/>
    <property type="evidence" value="ECO:0007669"/>
    <property type="project" value="TreeGrafter"/>
</dbReference>
<feature type="binding site" evidence="11">
    <location>
        <position position="297"/>
    </location>
    <ligand>
        <name>FAD</name>
        <dbReference type="ChEBI" id="CHEBI:57692"/>
    </ligand>
</feature>
<keyword evidence="17" id="KW-1185">Reference proteome</keyword>
<dbReference type="InterPro" id="IPR006258">
    <property type="entry name" value="Lipoamide_DH"/>
</dbReference>
<evidence type="ECO:0000256" key="9">
    <source>
        <dbReference type="ARBA" id="ARBA00049187"/>
    </source>
</evidence>
<dbReference type="EC" id="1.8.1.4" evidence="2 13"/>
<name>A0A2U0TYW6_9BACT</name>
<keyword evidence="7" id="KW-1015">Disulfide bond</keyword>
<evidence type="ECO:0000256" key="5">
    <source>
        <dbReference type="ARBA" id="ARBA00023002"/>
    </source>
</evidence>
<keyword evidence="5 13" id="KW-0560">Oxidoreductase</keyword>
<dbReference type="InterPro" id="IPR036188">
    <property type="entry name" value="FAD/NAD-bd_sf"/>
</dbReference>
<dbReference type="Pfam" id="PF07992">
    <property type="entry name" value="Pyr_redox_2"/>
    <property type="match status" value="1"/>
</dbReference>
<dbReference type="PROSITE" id="PS00076">
    <property type="entry name" value="PYRIDINE_REDOX_1"/>
    <property type="match status" value="1"/>
</dbReference>
<dbReference type="InterPro" id="IPR004099">
    <property type="entry name" value="Pyr_nucl-diS_OxRdtase_dimer"/>
</dbReference>
<dbReference type="RefSeq" id="WP_116617329.1">
    <property type="nucleotide sequence ID" value="NZ_CALDWB010000026.1"/>
</dbReference>
<evidence type="ECO:0000259" key="15">
    <source>
        <dbReference type="Pfam" id="PF07992"/>
    </source>
</evidence>
<dbReference type="InterPro" id="IPR050151">
    <property type="entry name" value="Class-I_Pyr_Nuc-Dis_Oxidored"/>
</dbReference>
<feature type="binding site" evidence="11">
    <location>
        <position position="49"/>
    </location>
    <ligand>
        <name>FAD</name>
        <dbReference type="ChEBI" id="CHEBI:57692"/>
    </ligand>
</feature>
<evidence type="ECO:0000313" key="16">
    <source>
        <dbReference type="EMBL" id="PVX48792.1"/>
    </source>
</evidence>
<dbReference type="InterPro" id="IPR012999">
    <property type="entry name" value="Pyr_OxRdtase_I_AS"/>
</dbReference>
<evidence type="ECO:0000256" key="6">
    <source>
        <dbReference type="ARBA" id="ARBA00023027"/>
    </source>
</evidence>
<dbReference type="SUPFAM" id="SSF55424">
    <property type="entry name" value="FAD/NAD-linked reductases, dimerisation (C-terminal) domain"/>
    <property type="match status" value="1"/>
</dbReference>
<accession>A0A2U0TYW6</accession>
<dbReference type="PRINTS" id="PR00368">
    <property type="entry name" value="FADPNR"/>
</dbReference>